<dbReference type="Gene3D" id="3.30.565.10">
    <property type="entry name" value="Histidine kinase-like ATPase, C-terminal domain"/>
    <property type="match status" value="1"/>
</dbReference>
<dbReference type="InterPro" id="IPR006189">
    <property type="entry name" value="CHASE_dom"/>
</dbReference>
<dbReference type="GO" id="GO:0005524">
    <property type="term" value="F:ATP binding"/>
    <property type="evidence" value="ECO:0007669"/>
    <property type="project" value="UniProtKB-KW"/>
</dbReference>
<dbReference type="InterPro" id="IPR004358">
    <property type="entry name" value="Sig_transdc_His_kin-like_C"/>
</dbReference>
<evidence type="ECO:0000256" key="1">
    <source>
        <dbReference type="ARBA" id="ARBA00000085"/>
    </source>
</evidence>
<evidence type="ECO:0000256" key="8">
    <source>
        <dbReference type="ARBA" id="ARBA00022741"/>
    </source>
</evidence>
<dbReference type="InterPro" id="IPR036890">
    <property type="entry name" value="HATPase_C_sf"/>
</dbReference>
<accession>A0AAE3YJ79</accession>
<evidence type="ECO:0000313" key="19">
    <source>
        <dbReference type="Proteomes" id="UP001183643"/>
    </source>
</evidence>
<keyword evidence="8" id="KW-0547">Nucleotide-binding</keyword>
<feature type="domain" description="Histidine kinase" evidence="16">
    <location>
        <begin position="486"/>
        <end position="719"/>
    </location>
</feature>
<dbReference type="InterPro" id="IPR005467">
    <property type="entry name" value="His_kinase_dom"/>
</dbReference>
<dbReference type="SMART" id="SM00387">
    <property type="entry name" value="HATPase_c"/>
    <property type="match status" value="1"/>
</dbReference>
<dbReference type="PANTHER" id="PTHR42878:SF7">
    <property type="entry name" value="SENSOR HISTIDINE KINASE GLRK"/>
    <property type="match status" value="1"/>
</dbReference>
<dbReference type="SUPFAM" id="SSF55785">
    <property type="entry name" value="PYP-like sensor domain (PAS domain)"/>
    <property type="match status" value="1"/>
</dbReference>
<protein>
    <recommendedName>
        <fullName evidence="14">Sensor-like histidine kinase SenX3</fullName>
        <ecNumber evidence="4">2.7.13.3</ecNumber>
    </recommendedName>
</protein>
<keyword evidence="7 15" id="KW-0812">Transmembrane</keyword>
<dbReference type="PROSITE" id="PS50839">
    <property type="entry name" value="CHASE"/>
    <property type="match status" value="1"/>
</dbReference>
<dbReference type="InterPro" id="IPR003594">
    <property type="entry name" value="HATPase_dom"/>
</dbReference>
<dbReference type="PRINTS" id="PR00344">
    <property type="entry name" value="BCTRLSENSOR"/>
</dbReference>
<dbReference type="GO" id="GO:0007234">
    <property type="term" value="P:osmosensory signaling via phosphorelay pathway"/>
    <property type="evidence" value="ECO:0007669"/>
    <property type="project" value="TreeGrafter"/>
</dbReference>
<dbReference type="Gene3D" id="3.30.450.20">
    <property type="entry name" value="PAS domain"/>
    <property type="match status" value="1"/>
</dbReference>
<evidence type="ECO:0000256" key="13">
    <source>
        <dbReference type="ARBA" id="ARBA00023136"/>
    </source>
</evidence>
<evidence type="ECO:0000256" key="10">
    <source>
        <dbReference type="ARBA" id="ARBA00022840"/>
    </source>
</evidence>
<evidence type="ECO:0000256" key="15">
    <source>
        <dbReference type="SAM" id="Phobius"/>
    </source>
</evidence>
<feature type="transmembrane region" description="Helical" evidence="15">
    <location>
        <begin position="12"/>
        <end position="36"/>
    </location>
</feature>
<dbReference type="Gene3D" id="1.10.287.130">
    <property type="match status" value="1"/>
</dbReference>
<dbReference type="EMBL" id="JAVDYB010000001">
    <property type="protein sequence ID" value="MDR7273271.1"/>
    <property type="molecule type" value="Genomic_DNA"/>
</dbReference>
<dbReference type="SUPFAM" id="SSF47384">
    <property type="entry name" value="Homodimeric domain of signal transducing histidine kinase"/>
    <property type="match status" value="1"/>
</dbReference>
<dbReference type="GO" id="GO:0005886">
    <property type="term" value="C:plasma membrane"/>
    <property type="evidence" value="ECO:0007669"/>
    <property type="project" value="UniProtKB-SubCell"/>
</dbReference>
<evidence type="ECO:0000256" key="5">
    <source>
        <dbReference type="ARBA" id="ARBA00022553"/>
    </source>
</evidence>
<keyword evidence="11 15" id="KW-1133">Transmembrane helix</keyword>
<dbReference type="CDD" id="cd00075">
    <property type="entry name" value="HATPase"/>
    <property type="match status" value="1"/>
</dbReference>
<dbReference type="RefSeq" id="WP_310361443.1">
    <property type="nucleotide sequence ID" value="NZ_JAVDYB010000001.1"/>
</dbReference>
<evidence type="ECO:0000256" key="11">
    <source>
        <dbReference type="ARBA" id="ARBA00022989"/>
    </source>
</evidence>
<keyword evidence="19" id="KW-1185">Reference proteome</keyword>
<keyword evidence="13 15" id="KW-0472">Membrane</keyword>
<dbReference type="SUPFAM" id="SSF55874">
    <property type="entry name" value="ATPase domain of HSP90 chaperone/DNA topoisomerase II/histidine kinase"/>
    <property type="match status" value="1"/>
</dbReference>
<dbReference type="Pfam" id="PF03924">
    <property type="entry name" value="CHASE"/>
    <property type="match status" value="1"/>
</dbReference>
<dbReference type="SMART" id="SM01079">
    <property type="entry name" value="CHASE"/>
    <property type="match status" value="1"/>
</dbReference>
<evidence type="ECO:0000256" key="14">
    <source>
        <dbReference type="ARBA" id="ARBA00039401"/>
    </source>
</evidence>
<dbReference type="PANTHER" id="PTHR42878">
    <property type="entry name" value="TWO-COMPONENT HISTIDINE KINASE"/>
    <property type="match status" value="1"/>
</dbReference>
<keyword evidence="9" id="KW-0418">Kinase</keyword>
<dbReference type="InterPro" id="IPR035965">
    <property type="entry name" value="PAS-like_dom_sf"/>
</dbReference>
<dbReference type="Pfam" id="PF08448">
    <property type="entry name" value="PAS_4"/>
    <property type="match status" value="1"/>
</dbReference>
<evidence type="ECO:0000256" key="12">
    <source>
        <dbReference type="ARBA" id="ARBA00023012"/>
    </source>
</evidence>
<proteinExistence type="predicted"/>
<gene>
    <name evidence="18" type="ORF">J2S41_000049</name>
</gene>
<evidence type="ECO:0000259" key="17">
    <source>
        <dbReference type="PROSITE" id="PS50839"/>
    </source>
</evidence>
<dbReference type="PROSITE" id="PS50109">
    <property type="entry name" value="HIS_KIN"/>
    <property type="match status" value="1"/>
</dbReference>
<keyword evidence="10" id="KW-0067">ATP-binding</keyword>
<evidence type="ECO:0000259" key="16">
    <source>
        <dbReference type="PROSITE" id="PS50109"/>
    </source>
</evidence>
<dbReference type="Pfam" id="PF00512">
    <property type="entry name" value="HisKA"/>
    <property type="match status" value="1"/>
</dbReference>
<dbReference type="InterPro" id="IPR042240">
    <property type="entry name" value="CHASE_sf"/>
</dbReference>
<dbReference type="SMART" id="SM00388">
    <property type="entry name" value="HisKA"/>
    <property type="match status" value="1"/>
</dbReference>
<dbReference type="InterPro" id="IPR013656">
    <property type="entry name" value="PAS_4"/>
</dbReference>
<reference evidence="18" key="1">
    <citation type="submission" date="2023-07" db="EMBL/GenBank/DDBJ databases">
        <title>Sequencing the genomes of 1000 actinobacteria strains.</title>
        <authorList>
            <person name="Klenk H.-P."/>
        </authorList>
    </citation>
    <scope>NUCLEOTIDE SEQUENCE</scope>
    <source>
        <strain evidence="18">DSM 44707</strain>
    </source>
</reference>
<feature type="domain" description="CHASE" evidence="17">
    <location>
        <begin position="160"/>
        <end position="235"/>
    </location>
</feature>
<dbReference type="AlphaFoldDB" id="A0AAE3YJ79"/>
<evidence type="ECO:0000256" key="9">
    <source>
        <dbReference type="ARBA" id="ARBA00022777"/>
    </source>
</evidence>
<keyword evidence="5" id="KW-0597">Phosphoprotein</keyword>
<dbReference type="Proteomes" id="UP001183643">
    <property type="component" value="Unassembled WGS sequence"/>
</dbReference>
<dbReference type="GO" id="GO:0030295">
    <property type="term" value="F:protein kinase activator activity"/>
    <property type="evidence" value="ECO:0007669"/>
    <property type="project" value="TreeGrafter"/>
</dbReference>
<evidence type="ECO:0000256" key="3">
    <source>
        <dbReference type="ARBA" id="ARBA00004236"/>
    </source>
</evidence>
<dbReference type="Pfam" id="PF02518">
    <property type="entry name" value="HATPase_c"/>
    <property type="match status" value="1"/>
</dbReference>
<evidence type="ECO:0000256" key="7">
    <source>
        <dbReference type="ARBA" id="ARBA00022692"/>
    </source>
</evidence>
<dbReference type="Gene3D" id="3.30.450.350">
    <property type="entry name" value="CHASE domain"/>
    <property type="match status" value="1"/>
</dbReference>
<comment type="caution">
    <text evidence="18">The sequence shown here is derived from an EMBL/GenBank/DDBJ whole genome shotgun (WGS) entry which is preliminary data.</text>
</comment>
<comment type="subcellular location">
    <subcellularLocation>
        <location evidence="3">Cell membrane</location>
    </subcellularLocation>
    <subcellularLocation>
        <location evidence="2">Membrane</location>
        <topology evidence="2">Multi-pass membrane protein</topology>
    </subcellularLocation>
</comment>
<dbReference type="GO" id="GO:0000156">
    <property type="term" value="F:phosphorelay response regulator activity"/>
    <property type="evidence" value="ECO:0007669"/>
    <property type="project" value="TreeGrafter"/>
</dbReference>
<organism evidence="18 19">
    <name type="scientific">Catenuloplanes atrovinosus</name>
    <dbReference type="NCBI Taxonomy" id="137266"/>
    <lineage>
        <taxon>Bacteria</taxon>
        <taxon>Bacillati</taxon>
        <taxon>Actinomycetota</taxon>
        <taxon>Actinomycetes</taxon>
        <taxon>Micromonosporales</taxon>
        <taxon>Micromonosporaceae</taxon>
        <taxon>Catenuloplanes</taxon>
    </lineage>
</organism>
<dbReference type="CDD" id="cd00130">
    <property type="entry name" value="PAS"/>
    <property type="match status" value="1"/>
</dbReference>
<keyword evidence="6" id="KW-0808">Transferase</keyword>
<comment type="catalytic activity">
    <reaction evidence="1">
        <text>ATP + protein L-histidine = ADP + protein N-phospho-L-histidine.</text>
        <dbReference type="EC" id="2.7.13.3"/>
    </reaction>
</comment>
<dbReference type="InterPro" id="IPR036097">
    <property type="entry name" value="HisK_dim/P_sf"/>
</dbReference>
<dbReference type="InterPro" id="IPR000014">
    <property type="entry name" value="PAS"/>
</dbReference>
<dbReference type="GO" id="GO:0000155">
    <property type="term" value="F:phosphorelay sensor kinase activity"/>
    <property type="evidence" value="ECO:0007669"/>
    <property type="project" value="InterPro"/>
</dbReference>
<dbReference type="InterPro" id="IPR003661">
    <property type="entry name" value="HisK_dim/P_dom"/>
</dbReference>
<dbReference type="CDD" id="cd00082">
    <property type="entry name" value="HisKA"/>
    <property type="match status" value="1"/>
</dbReference>
<keyword evidence="12" id="KW-0902">Two-component regulatory system</keyword>
<dbReference type="EC" id="2.7.13.3" evidence="4"/>
<evidence type="ECO:0000256" key="2">
    <source>
        <dbReference type="ARBA" id="ARBA00004141"/>
    </source>
</evidence>
<sequence length="737" mass="76522">MGGWRERSHGRRGALVVAGIVLAAGLIVMAGTAWALHRRDAAAAERIMDQRTSLAQSAVTVETRRYVDLLRTAAAGLGEASELDARTFQDGTAPLAGTALPGATSVVLVAPVPAGDVAAAQARWRRLGAGGITLTPVPGSSEHLFTIFSRTLDGGVAPELGVDLTRAAEPTAALAASRRTGLATVSDAYVLLRDQGLPAEQRQRSFVFATPIHRGGAFLGWLVMGMRGQDFLGEVLAAAGQELLGGSLSATDGSGMPTTVATLPAPGEPDLHRESTVEVADRRWTLTTMADSTQLPGGHSALPLTTGLTGSAIVLLLAGLIYVLSTGRARAEARVVAATAELRQAEREARRQSGLLAAVMNSIGDGVGVVNEHGEFLLHNRAARALLGVEHDIAGLAGWQAHYGIFRPDGSPFPAEQLPLARALAGEPSDGVEMVIRNAARPDGVLISVDGRPLDPAAGQRGAVAVFRDITALRRYEADLAAFAGVVAHDLKSPLAIVSGHCEAADEILADVLAEPPGGADKGAWRPAVDEARDAIGQAVGGVQRMGALIDDLLAYTTARDAPLRLRAVDLGALVAEVVADRTSRAAVGDRPAPRIFVGDLPEVIADAGMLRRVLDNLIGNSVKYVRPGTAAHVDVTATADPVGWAHIQVADRGIGIPDAHKPHVFDSFHRAHEGTGYAGTGLGLAICRRIVERHGGAVAVEDNPGGGTRISFTLPLATTLNGPVPSPHRVGERVSS</sequence>
<name>A0AAE3YJ79_9ACTN</name>
<dbReference type="NCBIfam" id="TIGR00229">
    <property type="entry name" value="sensory_box"/>
    <property type="match status" value="1"/>
</dbReference>
<evidence type="ECO:0000256" key="6">
    <source>
        <dbReference type="ARBA" id="ARBA00022679"/>
    </source>
</evidence>
<evidence type="ECO:0000256" key="4">
    <source>
        <dbReference type="ARBA" id="ARBA00012438"/>
    </source>
</evidence>
<dbReference type="InterPro" id="IPR050351">
    <property type="entry name" value="BphY/WalK/GraS-like"/>
</dbReference>
<evidence type="ECO:0000313" key="18">
    <source>
        <dbReference type="EMBL" id="MDR7273271.1"/>
    </source>
</evidence>